<accession>A0A7K0BZ62</accession>
<dbReference type="PANTHER" id="PTHR34846:SF10">
    <property type="entry name" value="CYTOPLASMIC PROTEIN"/>
    <property type="match status" value="1"/>
</dbReference>
<dbReference type="EMBL" id="WEGH01000003">
    <property type="protein sequence ID" value="MQY06460.1"/>
    <property type="molecule type" value="Genomic_DNA"/>
</dbReference>
<dbReference type="PANTHER" id="PTHR34846">
    <property type="entry name" value="4-CARBOXYMUCONOLACTONE DECARBOXYLASE FAMILY PROTEIN (AFU_ORTHOLOGUE AFUA_6G11590)"/>
    <property type="match status" value="1"/>
</dbReference>
<dbReference type="InterPro" id="IPR004675">
    <property type="entry name" value="AhpD_core"/>
</dbReference>
<dbReference type="InterPro" id="IPR003779">
    <property type="entry name" value="CMD-like"/>
</dbReference>
<keyword evidence="3" id="KW-1185">Reference proteome</keyword>
<dbReference type="InterPro" id="IPR029032">
    <property type="entry name" value="AhpD-like"/>
</dbReference>
<dbReference type="Pfam" id="PF02627">
    <property type="entry name" value="CMD"/>
    <property type="match status" value="1"/>
</dbReference>
<dbReference type="AlphaFoldDB" id="A0A7K0BZ62"/>
<dbReference type="Proteomes" id="UP000487268">
    <property type="component" value="Unassembled WGS sequence"/>
</dbReference>
<proteinExistence type="predicted"/>
<protein>
    <recommendedName>
        <fullName evidence="1">Carboxymuconolactone decarboxylase-like domain-containing protein</fullName>
    </recommendedName>
</protein>
<name>A0A7K0BZ62_9ACTN</name>
<dbReference type="OrthoDB" id="331146at2"/>
<evidence type="ECO:0000313" key="3">
    <source>
        <dbReference type="Proteomes" id="UP000487268"/>
    </source>
</evidence>
<dbReference type="SUPFAM" id="SSF69118">
    <property type="entry name" value="AhpD-like"/>
    <property type="match status" value="1"/>
</dbReference>
<evidence type="ECO:0000259" key="1">
    <source>
        <dbReference type="Pfam" id="PF02627"/>
    </source>
</evidence>
<sequence>MSNARLDFGAVYPAAKKALAELDRALAETPLDRKLSDLIKVRASQVNGCALCVDMHTKDAREAGESERRLYALNAWRETGLFSGPERAVLALTEAVTLISDGHVPDEVYREAAEHFDEKTLARIVMEIVSINAWNRLGIVQRLPIG</sequence>
<feature type="domain" description="Carboxymuconolactone decarboxylase-like" evidence="1">
    <location>
        <begin position="13"/>
        <end position="94"/>
    </location>
</feature>
<dbReference type="NCBIfam" id="TIGR00778">
    <property type="entry name" value="ahpD_dom"/>
    <property type="match status" value="1"/>
</dbReference>
<organism evidence="2 3">
    <name type="scientific">Actinomadura macrotermitis</name>
    <dbReference type="NCBI Taxonomy" id="2585200"/>
    <lineage>
        <taxon>Bacteria</taxon>
        <taxon>Bacillati</taxon>
        <taxon>Actinomycetota</taxon>
        <taxon>Actinomycetes</taxon>
        <taxon>Streptosporangiales</taxon>
        <taxon>Thermomonosporaceae</taxon>
        <taxon>Actinomadura</taxon>
    </lineage>
</organism>
<dbReference type="RefSeq" id="WP_153535722.1">
    <property type="nucleotide sequence ID" value="NZ_WEGH01000003.1"/>
</dbReference>
<gene>
    <name evidence="2" type="ORF">ACRB68_45480</name>
</gene>
<comment type="caution">
    <text evidence="2">The sequence shown here is derived from an EMBL/GenBank/DDBJ whole genome shotgun (WGS) entry which is preliminary data.</text>
</comment>
<dbReference type="Gene3D" id="1.20.1290.10">
    <property type="entry name" value="AhpD-like"/>
    <property type="match status" value="1"/>
</dbReference>
<evidence type="ECO:0000313" key="2">
    <source>
        <dbReference type="EMBL" id="MQY06460.1"/>
    </source>
</evidence>
<dbReference type="GO" id="GO:0051920">
    <property type="term" value="F:peroxiredoxin activity"/>
    <property type="evidence" value="ECO:0007669"/>
    <property type="project" value="InterPro"/>
</dbReference>
<reference evidence="2 3" key="1">
    <citation type="submission" date="2019-10" db="EMBL/GenBank/DDBJ databases">
        <title>Actinomadura rubteroloni sp. nov. and Actinomadura macrotermitis sp. nov., isolated from the gut of fungus growing-termite Macrotermes natalensis.</title>
        <authorList>
            <person name="Benndorf R."/>
            <person name="Martin K."/>
            <person name="Kuefner M."/>
            <person name="De Beer W."/>
            <person name="Kaster A.-K."/>
            <person name="Vollmers J."/>
            <person name="Poulsen M."/>
            <person name="Beemelmanns C."/>
        </authorList>
    </citation>
    <scope>NUCLEOTIDE SEQUENCE [LARGE SCALE GENOMIC DNA]</scope>
    <source>
        <strain evidence="2 3">RB68</strain>
    </source>
</reference>